<gene>
    <name evidence="1" type="ORF">HU811_04660</name>
</gene>
<reference evidence="1 2" key="1">
    <citation type="journal article" date="2020" name="Microorganisms">
        <title>Reliable Identification of Environmental Pseudomonas Isolates Using the rpoD Gene.</title>
        <authorList>
            <consortium name="The Broad Institute Genome Sequencing Platform"/>
            <person name="Girard L."/>
            <person name="Lood C."/>
            <person name="Rokni-Zadeh H."/>
            <person name="van Noort V."/>
            <person name="Lavigne R."/>
            <person name="De Mot R."/>
        </authorList>
    </citation>
    <scope>NUCLEOTIDE SEQUENCE [LARGE SCALE GENOMIC DNA]</scope>
    <source>
        <strain evidence="1 2">SWRI196</strain>
    </source>
</reference>
<name>A0ABR6UMS1_9PSED</name>
<sequence length="86" mass="9081">MAVIAAAGKMGVSSDELCAQAVGGLMFEHHWGWANAQYAQGAADEIDNALSLLVGKPPVENRSSAIEAGSNALLNRQANRRSVRFI</sequence>
<keyword evidence="2" id="KW-1185">Reference proteome</keyword>
<accession>A0ABR6UMS1</accession>
<proteinExistence type="predicted"/>
<dbReference type="Proteomes" id="UP000617171">
    <property type="component" value="Unassembled WGS sequence"/>
</dbReference>
<evidence type="ECO:0000313" key="2">
    <source>
        <dbReference type="Proteomes" id="UP000617171"/>
    </source>
</evidence>
<comment type="caution">
    <text evidence="1">The sequence shown here is derived from an EMBL/GenBank/DDBJ whole genome shotgun (WGS) entry which is preliminary data.</text>
</comment>
<protein>
    <submittedName>
        <fullName evidence="1">Uncharacterized protein</fullName>
    </submittedName>
</protein>
<dbReference type="EMBL" id="JABWQV010000012">
    <property type="protein sequence ID" value="MBC3345921.1"/>
    <property type="molecule type" value="Genomic_DNA"/>
</dbReference>
<evidence type="ECO:0000313" key="1">
    <source>
        <dbReference type="EMBL" id="MBC3345921.1"/>
    </source>
</evidence>
<dbReference type="RefSeq" id="WP_186654322.1">
    <property type="nucleotide sequence ID" value="NZ_JABWQV010000012.1"/>
</dbReference>
<organism evidence="1 2">
    <name type="scientific">Pseudomonas tehranensis</name>
    <dbReference type="NCBI Taxonomy" id="2745502"/>
    <lineage>
        <taxon>Bacteria</taxon>
        <taxon>Pseudomonadati</taxon>
        <taxon>Pseudomonadota</taxon>
        <taxon>Gammaproteobacteria</taxon>
        <taxon>Pseudomonadales</taxon>
        <taxon>Pseudomonadaceae</taxon>
        <taxon>Pseudomonas</taxon>
    </lineage>
</organism>